<evidence type="ECO:0000256" key="5">
    <source>
        <dbReference type="ARBA" id="ARBA00022692"/>
    </source>
</evidence>
<name>A0A8J5GA02_ZINOF</name>
<keyword evidence="15" id="KW-1185">Reference proteome</keyword>
<dbReference type="SUPFAM" id="SSF48452">
    <property type="entry name" value="TPR-like"/>
    <property type="match status" value="1"/>
</dbReference>
<keyword evidence="5 12" id="KW-0812">Transmembrane</keyword>
<dbReference type="GO" id="GO:0045040">
    <property type="term" value="P:protein insertion into mitochondrial outer membrane"/>
    <property type="evidence" value="ECO:0007669"/>
    <property type="project" value="InterPro"/>
</dbReference>
<evidence type="ECO:0000256" key="1">
    <source>
        <dbReference type="ARBA" id="ARBA00003450"/>
    </source>
</evidence>
<keyword evidence="10 12" id="KW-0472">Membrane</keyword>
<gene>
    <name evidence="14" type="ORF">ZIOFF_032523</name>
    <name evidence="13" type="ORF">ZIOFF_036117</name>
</gene>
<dbReference type="GO" id="GO:0005742">
    <property type="term" value="C:mitochondrial outer membrane translocase complex"/>
    <property type="evidence" value="ECO:0007669"/>
    <property type="project" value="InterPro"/>
</dbReference>
<dbReference type="EMBL" id="JACMSC010000010">
    <property type="protein sequence ID" value="KAG6503793.1"/>
    <property type="molecule type" value="Genomic_DNA"/>
</dbReference>
<evidence type="ECO:0000313" key="13">
    <source>
        <dbReference type="EMBL" id="KAG6503793.1"/>
    </source>
</evidence>
<dbReference type="InterPro" id="IPR010547">
    <property type="entry name" value="TOM20_imprt_rcpt"/>
</dbReference>
<keyword evidence="6" id="KW-1000">Mitochondrion outer membrane</keyword>
<feature type="transmembrane region" description="Helical" evidence="12">
    <location>
        <begin position="168"/>
        <end position="187"/>
    </location>
</feature>
<sequence>MDLQLSDLDRLVLFEQERQSAELACAANPRDVDNLTKWGSALLNLSAFQKNPEDMVKEAISKLEQALEADPGRHATLFLLGNAHIQQGFFTPNEQVALVCFEKANQCFEQAVELDPGNDMYLMSLDTAPELRQEIQIHMAHQQASQETTSPVRKKAPKKKKKESDLKYDILGWVILGIGIVAWIGMAKSHPPLPPPR</sequence>
<keyword evidence="8 12" id="KW-1133">Transmembrane helix</keyword>
<feature type="compositionally biased region" description="Polar residues" evidence="11">
    <location>
        <begin position="142"/>
        <end position="151"/>
    </location>
</feature>
<evidence type="ECO:0000313" key="14">
    <source>
        <dbReference type="EMBL" id="KAG6507182.1"/>
    </source>
</evidence>
<dbReference type="InterPro" id="IPR011990">
    <property type="entry name" value="TPR-like_helical_dom_sf"/>
</dbReference>
<dbReference type="Proteomes" id="UP000734854">
    <property type="component" value="Unassembled WGS sequence"/>
</dbReference>
<dbReference type="Gene3D" id="1.25.40.10">
    <property type="entry name" value="Tetratricopeptide repeat domain"/>
    <property type="match status" value="1"/>
</dbReference>
<evidence type="ECO:0000256" key="3">
    <source>
        <dbReference type="ARBA" id="ARBA00005792"/>
    </source>
</evidence>
<evidence type="ECO:0000256" key="6">
    <source>
        <dbReference type="ARBA" id="ARBA00022787"/>
    </source>
</evidence>
<protein>
    <recommendedName>
        <fullName evidence="16">Mitochondrial import receptor subunit TOM20</fullName>
    </recommendedName>
</protein>
<comment type="function">
    <text evidence="1">Central component of the receptor complex responsible for the recognition and translocation of cytosolically synthesized mitochondrial preproteins. Together with TOM22 functions as the transit peptide receptor at the surface of the mitochondrion outer membrane and facilitates the movement of preproteins into the translocation pore.</text>
</comment>
<evidence type="ECO:0000313" key="15">
    <source>
        <dbReference type="Proteomes" id="UP000734854"/>
    </source>
</evidence>
<keyword evidence="4" id="KW-0813">Transport</keyword>
<evidence type="ECO:0000256" key="11">
    <source>
        <dbReference type="SAM" id="MobiDB-lite"/>
    </source>
</evidence>
<evidence type="ECO:0000256" key="7">
    <source>
        <dbReference type="ARBA" id="ARBA00022927"/>
    </source>
</evidence>
<evidence type="ECO:0000256" key="9">
    <source>
        <dbReference type="ARBA" id="ARBA00023128"/>
    </source>
</evidence>
<dbReference type="AlphaFoldDB" id="A0A8J5GA02"/>
<reference evidence="13 15" key="1">
    <citation type="submission" date="2020-08" db="EMBL/GenBank/DDBJ databases">
        <title>Plant Genome Project.</title>
        <authorList>
            <person name="Zhang R.-G."/>
        </authorList>
    </citation>
    <scope>NUCLEOTIDE SEQUENCE [LARGE SCALE GENOMIC DNA]</scope>
    <source>
        <tissue evidence="13">Rhizome</tissue>
    </source>
</reference>
<evidence type="ECO:0000256" key="12">
    <source>
        <dbReference type="SAM" id="Phobius"/>
    </source>
</evidence>
<evidence type="ECO:0000256" key="10">
    <source>
        <dbReference type="ARBA" id="ARBA00023136"/>
    </source>
</evidence>
<accession>A0A8J5GA02</accession>
<feature type="region of interest" description="Disordered" evidence="11">
    <location>
        <begin position="140"/>
        <end position="160"/>
    </location>
</feature>
<organism evidence="13 15">
    <name type="scientific">Zingiber officinale</name>
    <name type="common">Ginger</name>
    <name type="synonym">Amomum zingiber</name>
    <dbReference type="NCBI Taxonomy" id="94328"/>
    <lineage>
        <taxon>Eukaryota</taxon>
        <taxon>Viridiplantae</taxon>
        <taxon>Streptophyta</taxon>
        <taxon>Embryophyta</taxon>
        <taxon>Tracheophyta</taxon>
        <taxon>Spermatophyta</taxon>
        <taxon>Magnoliopsida</taxon>
        <taxon>Liliopsida</taxon>
        <taxon>Zingiberales</taxon>
        <taxon>Zingiberaceae</taxon>
        <taxon>Zingiber</taxon>
    </lineage>
</organism>
<dbReference type="GO" id="GO:0015031">
    <property type="term" value="P:protein transport"/>
    <property type="evidence" value="ECO:0007669"/>
    <property type="project" value="UniProtKB-KW"/>
</dbReference>
<evidence type="ECO:0008006" key="16">
    <source>
        <dbReference type="Google" id="ProtNLM"/>
    </source>
</evidence>
<evidence type="ECO:0000256" key="4">
    <source>
        <dbReference type="ARBA" id="ARBA00022448"/>
    </source>
</evidence>
<comment type="caution">
    <text evidence="13">The sequence shown here is derived from an EMBL/GenBank/DDBJ whole genome shotgun (WGS) entry which is preliminary data.</text>
</comment>
<proteinExistence type="inferred from homology"/>
<dbReference type="PANTHER" id="PTHR32409:SF3">
    <property type="entry name" value="MITOCHONDRIAL IMPORT RECEPTOR SUBUNIT TOM20-1-RELATED"/>
    <property type="match status" value="1"/>
</dbReference>
<dbReference type="EMBL" id="JACMSC010000009">
    <property type="protein sequence ID" value="KAG6507182.1"/>
    <property type="molecule type" value="Genomic_DNA"/>
</dbReference>
<dbReference type="Pfam" id="PF06552">
    <property type="entry name" value="TOM20_plant"/>
    <property type="match status" value="1"/>
</dbReference>
<keyword evidence="7" id="KW-0653">Protein transport</keyword>
<comment type="subcellular location">
    <subcellularLocation>
        <location evidence="2">Mitochondrion outer membrane</location>
        <topology evidence="2">Single-pass membrane protein</topology>
    </subcellularLocation>
</comment>
<dbReference type="PANTHER" id="PTHR32409">
    <property type="entry name" value="MITOCHONDRIAL IMPORT RECEPTOR SUBUNIT TOM20-1-RELATED"/>
    <property type="match status" value="1"/>
</dbReference>
<keyword evidence="9" id="KW-0496">Mitochondrion</keyword>
<evidence type="ECO:0000256" key="2">
    <source>
        <dbReference type="ARBA" id="ARBA00004572"/>
    </source>
</evidence>
<evidence type="ECO:0000256" key="8">
    <source>
        <dbReference type="ARBA" id="ARBA00022989"/>
    </source>
</evidence>
<comment type="similarity">
    <text evidence="3">Belongs to the Tom20 family.</text>
</comment>